<evidence type="ECO:0000313" key="3">
    <source>
        <dbReference type="Proteomes" id="UP000694387"/>
    </source>
</evidence>
<sequence>MCEIDSLASTFVPNLCGGPKGFPFSLKNFFFRLYEFRVSLNYLYAFIFSNSYDDGLSYFISSDFLLVLEGVFSFLSITFFFL</sequence>
<keyword evidence="1" id="KW-0472">Membrane</keyword>
<protein>
    <submittedName>
        <fullName evidence="2">Uncharacterized protein</fullName>
    </submittedName>
</protein>
<reference evidence="2" key="2">
    <citation type="submission" date="2025-08" db="UniProtKB">
        <authorList>
            <consortium name="Ensembl"/>
        </authorList>
    </citation>
    <scope>IDENTIFICATION</scope>
</reference>
<keyword evidence="3" id="KW-1185">Reference proteome</keyword>
<dbReference type="Proteomes" id="UP000694387">
    <property type="component" value="Chromosome 18"/>
</dbReference>
<name>A0A9L0JD80_EQUAS</name>
<dbReference type="AlphaFoldDB" id="A0A9L0JD80"/>
<keyword evidence="1" id="KW-1133">Transmembrane helix</keyword>
<dbReference type="Ensembl" id="ENSEAST00005072496.1">
    <property type="protein sequence ID" value="ENSEASP00005050313.1"/>
    <property type="gene ID" value="ENSEASG00005037453.1"/>
</dbReference>
<dbReference type="GeneTree" id="ENSGT00900000143813"/>
<feature type="transmembrane region" description="Helical" evidence="1">
    <location>
        <begin position="58"/>
        <end position="81"/>
    </location>
</feature>
<evidence type="ECO:0000256" key="1">
    <source>
        <dbReference type="SAM" id="Phobius"/>
    </source>
</evidence>
<proteinExistence type="predicted"/>
<keyword evidence="1" id="KW-0812">Transmembrane</keyword>
<evidence type="ECO:0000313" key="2">
    <source>
        <dbReference type="Ensembl" id="ENSEASP00005050313.1"/>
    </source>
</evidence>
<organism evidence="2 3">
    <name type="scientific">Equus asinus</name>
    <name type="common">Donkey</name>
    <name type="synonym">Equus africanus asinus</name>
    <dbReference type="NCBI Taxonomy" id="9793"/>
    <lineage>
        <taxon>Eukaryota</taxon>
        <taxon>Metazoa</taxon>
        <taxon>Chordata</taxon>
        <taxon>Craniata</taxon>
        <taxon>Vertebrata</taxon>
        <taxon>Euteleostomi</taxon>
        <taxon>Mammalia</taxon>
        <taxon>Eutheria</taxon>
        <taxon>Laurasiatheria</taxon>
        <taxon>Perissodactyla</taxon>
        <taxon>Equidae</taxon>
        <taxon>Equus</taxon>
    </lineage>
</organism>
<reference evidence="2 3" key="1">
    <citation type="journal article" date="2020" name="Nat. Commun.">
        <title>Donkey genomes provide new insights into domestication and selection for coat color.</title>
        <authorList>
            <person name="Wang"/>
            <person name="C."/>
            <person name="Li"/>
            <person name="H."/>
            <person name="Guo"/>
            <person name="Y."/>
            <person name="Huang"/>
            <person name="J."/>
            <person name="Sun"/>
            <person name="Y."/>
            <person name="Min"/>
            <person name="J."/>
            <person name="Wang"/>
            <person name="J."/>
            <person name="Fang"/>
            <person name="X."/>
            <person name="Zhao"/>
            <person name="Z."/>
            <person name="Wang"/>
            <person name="S."/>
            <person name="Zhang"/>
            <person name="Y."/>
            <person name="Liu"/>
            <person name="Q."/>
            <person name="Jiang"/>
            <person name="Q."/>
            <person name="Wang"/>
            <person name="X."/>
            <person name="Guo"/>
            <person name="Y."/>
            <person name="Yang"/>
            <person name="C."/>
            <person name="Wang"/>
            <person name="Y."/>
            <person name="Tian"/>
            <person name="F."/>
            <person name="Zhuang"/>
            <person name="G."/>
            <person name="Fan"/>
            <person name="Y."/>
            <person name="Gao"/>
            <person name="Q."/>
            <person name="Li"/>
            <person name="Y."/>
            <person name="Ju"/>
            <person name="Z."/>
            <person name="Li"/>
            <person name="J."/>
            <person name="Li"/>
            <person name="R."/>
            <person name="Hou"/>
            <person name="M."/>
            <person name="Yang"/>
            <person name="G."/>
            <person name="Liu"/>
            <person name="G."/>
            <person name="Liu"/>
            <person name="W."/>
            <person name="Guo"/>
            <person name="J."/>
            <person name="Pan"/>
            <person name="S."/>
            <person name="Fan"/>
            <person name="G."/>
            <person name="Zhang"/>
            <person name="W."/>
            <person name="Zhang"/>
            <person name="R."/>
            <person name="Yu"/>
            <person name="J."/>
            <person name="Zhang"/>
            <person name="X."/>
            <person name="Yin"/>
            <person name="Q."/>
            <person name="Ji"/>
            <person name="C."/>
            <person name="Jin"/>
            <person name="Y."/>
            <person name="Yue"/>
            <person name="G."/>
            <person name="Liu"/>
            <person name="M."/>
            <person name="Xu"/>
            <person name="J."/>
            <person name="Liu"/>
            <person name="S."/>
            <person name="Jordana"/>
            <person name="J."/>
            <person name="Noce"/>
            <person name="A."/>
            <person name="Amills"/>
            <person name="M."/>
            <person name="Wu"/>
            <person name="D.D."/>
            <person name="Li"/>
            <person name="S."/>
            <person name="Zhou"/>
            <person name="X. and Zhong"/>
            <person name="J."/>
        </authorList>
    </citation>
    <scope>NUCLEOTIDE SEQUENCE [LARGE SCALE GENOMIC DNA]</scope>
</reference>
<reference evidence="2" key="3">
    <citation type="submission" date="2025-09" db="UniProtKB">
        <authorList>
            <consortium name="Ensembl"/>
        </authorList>
    </citation>
    <scope>IDENTIFICATION</scope>
</reference>
<accession>A0A9L0JD80</accession>